<comment type="subcellular location">
    <subcellularLocation>
        <location evidence="1">Nucleus</location>
    </subcellularLocation>
</comment>
<dbReference type="PANTHER" id="PTHR12396:SF38">
    <property type="entry name" value="METHYL-CPG-BINDING DOMAIN-CONTAINING PROTEIN 7"/>
    <property type="match status" value="1"/>
</dbReference>
<gene>
    <name evidence="8" type="ORF">SLEP1_g19851</name>
</gene>
<feature type="domain" description="MBD" evidence="7">
    <location>
        <begin position="128"/>
        <end position="201"/>
    </location>
</feature>
<dbReference type="SUPFAM" id="SSF54171">
    <property type="entry name" value="DNA-binding domain"/>
    <property type="match status" value="2"/>
</dbReference>
<comment type="caution">
    <text evidence="8">The sequence shown here is derived from an EMBL/GenBank/DDBJ whole genome shotgun (WGS) entry which is preliminary data.</text>
</comment>
<dbReference type="GO" id="GO:0003677">
    <property type="term" value="F:DNA binding"/>
    <property type="evidence" value="ECO:0007669"/>
    <property type="project" value="UniProtKB-KW"/>
</dbReference>
<sequence length="310" mass="34953">MKVKSSPEKLSPLKIPSSLVEEDYGRAESDDSRGLQIVDPTSFPISKSFDLPDGWVVEERPRANCPSNPGRVDKFYRELESGRRLRSLPAVQRYLSGGEPENTVRHKPVNRTFCSHDYENSMQIVPPRYTSSGESFNLPDGWVVEHVPRSNGKYAGIVDKFYIEPVTGYRFRSLRSVERYLVEVGASTPSKNSGSQKKNISDEDHSWDIVLKCLADSKSTKSNYESKQLKTSGSRKKQKSGNEVNHAMLNFASPPAKVKWVLGGPGTNLWNSFMGESGVPENVQKTWFKTFILSIEERNIQQPENSWESS</sequence>
<proteinExistence type="predicted"/>
<dbReference type="AlphaFoldDB" id="A0AAV5J0Q6"/>
<keyword evidence="9" id="KW-1185">Reference proteome</keyword>
<evidence type="ECO:0000256" key="1">
    <source>
        <dbReference type="ARBA" id="ARBA00004123"/>
    </source>
</evidence>
<evidence type="ECO:0000313" key="9">
    <source>
        <dbReference type="Proteomes" id="UP001054252"/>
    </source>
</evidence>
<dbReference type="PROSITE" id="PS50982">
    <property type="entry name" value="MBD"/>
    <property type="match status" value="2"/>
</dbReference>
<evidence type="ECO:0000313" key="8">
    <source>
        <dbReference type="EMBL" id="GKV08179.1"/>
    </source>
</evidence>
<keyword evidence="2" id="KW-0805">Transcription regulation</keyword>
<feature type="domain" description="MBD" evidence="7">
    <location>
        <begin position="41"/>
        <end position="118"/>
    </location>
</feature>
<evidence type="ECO:0000256" key="2">
    <source>
        <dbReference type="ARBA" id="ARBA00023015"/>
    </source>
</evidence>
<keyword evidence="3" id="KW-0238">DNA-binding</keyword>
<evidence type="ECO:0000256" key="6">
    <source>
        <dbReference type="SAM" id="MobiDB-lite"/>
    </source>
</evidence>
<organism evidence="8 9">
    <name type="scientific">Rubroshorea leprosula</name>
    <dbReference type="NCBI Taxonomy" id="152421"/>
    <lineage>
        <taxon>Eukaryota</taxon>
        <taxon>Viridiplantae</taxon>
        <taxon>Streptophyta</taxon>
        <taxon>Embryophyta</taxon>
        <taxon>Tracheophyta</taxon>
        <taxon>Spermatophyta</taxon>
        <taxon>Magnoliopsida</taxon>
        <taxon>eudicotyledons</taxon>
        <taxon>Gunneridae</taxon>
        <taxon>Pentapetalae</taxon>
        <taxon>rosids</taxon>
        <taxon>malvids</taxon>
        <taxon>Malvales</taxon>
        <taxon>Dipterocarpaceae</taxon>
        <taxon>Rubroshorea</taxon>
    </lineage>
</organism>
<feature type="compositionally biased region" description="Basic and acidic residues" evidence="6">
    <location>
        <begin position="23"/>
        <end position="33"/>
    </location>
</feature>
<feature type="region of interest" description="Disordered" evidence="6">
    <location>
        <begin position="1"/>
        <end position="39"/>
    </location>
</feature>
<evidence type="ECO:0000256" key="5">
    <source>
        <dbReference type="ARBA" id="ARBA00023242"/>
    </source>
</evidence>
<dbReference type="Pfam" id="PF01429">
    <property type="entry name" value="MBD"/>
    <property type="match status" value="1"/>
</dbReference>
<protein>
    <recommendedName>
        <fullName evidence="7">MBD domain-containing protein</fullName>
    </recommendedName>
</protein>
<reference evidence="8 9" key="1">
    <citation type="journal article" date="2021" name="Commun. Biol.">
        <title>The genome of Shorea leprosula (Dipterocarpaceae) highlights the ecological relevance of drought in aseasonal tropical rainforests.</title>
        <authorList>
            <person name="Ng K.K.S."/>
            <person name="Kobayashi M.J."/>
            <person name="Fawcett J.A."/>
            <person name="Hatakeyama M."/>
            <person name="Paape T."/>
            <person name="Ng C.H."/>
            <person name="Ang C.C."/>
            <person name="Tnah L.H."/>
            <person name="Lee C.T."/>
            <person name="Nishiyama T."/>
            <person name="Sese J."/>
            <person name="O'Brien M.J."/>
            <person name="Copetti D."/>
            <person name="Mohd Noor M.I."/>
            <person name="Ong R.C."/>
            <person name="Putra M."/>
            <person name="Sireger I.Z."/>
            <person name="Indrioko S."/>
            <person name="Kosugi Y."/>
            <person name="Izuno A."/>
            <person name="Isagi Y."/>
            <person name="Lee S.L."/>
            <person name="Shimizu K.K."/>
        </authorList>
    </citation>
    <scope>NUCLEOTIDE SEQUENCE [LARGE SCALE GENOMIC DNA]</scope>
    <source>
        <strain evidence="8">214</strain>
    </source>
</reference>
<accession>A0AAV5J0Q6</accession>
<dbReference type="EMBL" id="BPVZ01000028">
    <property type="protein sequence ID" value="GKV08179.1"/>
    <property type="molecule type" value="Genomic_DNA"/>
</dbReference>
<evidence type="ECO:0000256" key="4">
    <source>
        <dbReference type="ARBA" id="ARBA00023163"/>
    </source>
</evidence>
<evidence type="ECO:0000259" key="7">
    <source>
        <dbReference type="PROSITE" id="PS50982"/>
    </source>
</evidence>
<name>A0AAV5J0Q6_9ROSI</name>
<keyword evidence="5" id="KW-0539">Nucleus</keyword>
<keyword evidence="4" id="KW-0804">Transcription</keyword>
<dbReference type="InterPro" id="IPR016177">
    <property type="entry name" value="DNA-bd_dom_sf"/>
</dbReference>
<dbReference type="Gene3D" id="3.30.890.10">
    <property type="entry name" value="Methyl-cpg-binding Protein 2, Chain A"/>
    <property type="match status" value="2"/>
</dbReference>
<dbReference type="GO" id="GO:0005634">
    <property type="term" value="C:nucleus"/>
    <property type="evidence" value="ECO:0007669"/>
    <property type="project" value="UniProtKB-SubCell"/>
</dbReference>
<dbReference type="InterPro" id="IPR001739">
    <property type="entry name" value="Methyl_CpG_DNA-bd"/>
</dbReference>
<dbReference type="Proteomes" id="UP001054252">
    <property type="component" value="Unassembled WGS sequence"/>
</dbReference>
<dbReference type="PANTHER" id="PTHR12396">
    <property type="entry name" value="METHYL-CPG BINDING PROTEIN, MBD"/>
    <property type="match status" value="1"/>
</dbReference>
<evidence type="ECO:0000256" key="3">
    <source>
        <dbReference type="ARBA" id="ARBA00023125"/>
    </source>
</evidence>